<keyword evidence="8 12" id="KW-0406">Ion transport</keyword>
<dbReference type="OrthoDB" id="5978493at2759"/>
<comment type="subcellular location">
    <subcellularLocation>
        <location evidence="1">Membrane</location>
        <topology evidence="1">Multi-pass membrane protein</topology>
    </subcellularLocation>
</comment>
<evidence type="ECO:0000256" key="11">
    <source>
        <dbReference type="ARBA" id="ARBA00023303"/>
    </source>
</evidence>
<keyword evidence="9" id="KW-0472">Membrane</keyword>
<keyword evidence="10 12" id="KW-0739">Sodium transport</keyword>
<keyword evidence="3 12" id="KW-0813">Transport</keyword>
<dbReference type="PRINTS" id="PR01078">
    <property type="entry name" value="AMINACHANNEL"/>
</dbReference>
<keyword evidence="11 12" id="KW-0407">Ion channel</keyword>
<evidence type="ECO:0000256" key="1">
    <source>
        <dbReference type="ARBA" id="ARBA00004141"/>
    </source>
</evidence>
<dbReference type="InterPro" id="IPR001873">
    <property type="entry name" value="ENaC"/>
</dbReference>
<dbReference type="EMBL" id="CAJPEV010000586">
    <property type="protein sequence ID" value="CAG0886694.1"/>
    <property type="molecule type" value="Genomic_DNA"/>
</dbReference>
<accession>A0A7R9A2Z4</accession>
<evidence type="ECO:0000313" key="14">
    <source>
        <dbReference type="Proteomes" id="UP000677054"/>
    </source>
</evidence>
<reference evidence="13" key="1">
    <citation type="submission" date="2020-11" db="EMBL/GenBank/DDBJ databases">
        <authorList>
            <person name="Tran Van P."/>
        </authorList>
    </citation>
    <scope>NUCLEOTIDE SEQUENCE</scope>
</reference>
<dbReference type="EMBL" id="LR900103">
    <property type="protein sequence ID" value="CAD7244214.1"/>
    <property type="molecule type" value="Genomic_DNA"/>
</dbReference>
<dbReference type="Pfam" id="PF00858">
    <property type="entry name" value="ASC"/>
    <property type="match status" value="2"/>
</dbReference>
<keyword evidence="4 12" id="KW-0894">Sodium channel</keyword>
<dbReference type="Proteomes" id="UP000677054">
    <property type="component" value="Unassembled WGS sequence"/>
</dbReference>
<comment type="similarity">
    <text evidence="2 12">Belongs to the amiloride-sensitive sodium channel (TC 1.A.6) family.</text>
</comment>
<evidence type="ECO:0000256" key="3">
    <source>
        <dbReference type="ARBA" id="ARBA00022448"/>
    </source>
</evidence>
<evidence type="ECO:0000256" key="6">
    <source>
        <dbReference type="ARBA" id="ARBA00022989"/>
    </source>
</evidence>
<evidence type="ECO:0000313" key="13">
    <source>
        <dbReference type="EMBL" id="CAD7244214.1"/>
    </source>
</evidence>
<organism evidence="13">
    <name type="scientific">Darwinula stevensoni</name>
    <dbReference type="NCBI Taxonomy" id="69355"/>
    <lineage>
        <taxon>Eukaryota</taxon>
        <taxon>Metazoa</taxon>
        <taxon>Ecdysozoa</taxon>
        <taxon>Arthropoda</taxon>
        <taxon>Crustacea</taxon>
        <taxon>Oligostraca</taxon>
        <taxon>Ostracoda</taxon>
        <taxon>Podocopa</taxon>
        <taxon>Podocopida</taxon>
        <taxon>Darwinulocopina</taxon>
        <taxon>Darwinuloidea</taxon>
        <taxon>Darwinulidae</taxon>
        <taxon>Darwinula</taxon>
    </lineage>
</organism>
<proteinExistence type="inferred from homology"/>
<dbReference type="AlphaFoldDB" id="A0A7R9A2Z4"/>
<evidence type="ECO:0000256" key="8">
    <source>
        <dbReference type="ARBA" id="ARBA00023065"/>
    </source>
</evidence>
<keyword evidence="6" id="KW-1133">Transmembrane helix</keyword>
<sequence length="970" mass="110808">MGSRSWCKPIGGLPGDELTAGRPRLLSCPAHAIGTPQREERLTRCCDELPGEPPPAMAFPGDSDATGRGKELIDYFMSNPKTQNIRIEQQDSVDYPEITVCPGTTWNYTALKLYNLTTDFIFGIQSFDSLELLNMTFSEALDFFTLKDFFGIGKELIDYFMSNPKTQNIRIEQQESVDYPEITVCPGTTWNYTALKLYNLTTDFIFGIQSFDSLELLNMTFSEALDFFTLKDFFGIVSSCVIPSFSWSALIPTDCFNGFGWISVNGTWLYETEAGQWRETRILDYALGWPLKVCYTFQAHRVSMRIPSTSPVMELVLNFQDFDPKDDTRAFYEIRIDSQEDPFTIARNVISSPVCKWESFPLSMYNSNKEFMISKNGSPPFTLPLLYYDYQKCLESALTEEFLKEAPCVLPSILPNSPDAKPRCNTSEEEKRAFDHYGKTQYYFNPGCPRRCKRATYSVTPLQLMTNNWVSTYLTDRKSQVVGIQFNIPTAEVETVEEQELTSLPQFLSDFGGMVGLYLGFSILGFYECLEALVVWIKFRFFSGRSRPAKGLFDYFTSNPLAQNIRIEGRASADFPEITVCPGVTWNYTALKLLGLTLDEAHYYIWSGSVQKYLNMSFLEALDFFSMKDFTKIVTDCTIYPHKCSLFYDTDWTWINGSRVYQTDAGYWRESRILNSPYDWPMKVCYSFHANSMLRMALPSTSSVMDLTLNFKDFDPEYILKRSFGTFYEIRIDSQEDPFTAVRNVTSSGQTFFLSTGSSYMLSLSLTYYNFLPSGGKCNADENYDYQKVIGDNHLILQFQTISREVISHLRIDDPQCLETALTENFLKEGPCAKPSVLPSTQHLADMKPQCNTSEDEKNLFNYYNDVQHSYDPGCLRKCRRTTYKVIPFQEAALPPNTQGGVIRLNTPIAEAEILEEQELTSLVQFLSDFGGMIGLYLGFSLLTVYEFFEAVVVWVKPRFFNAQAGLVHP</sequence>
<dbReference type="GO" id="GO:0005886">
    <property type="term" value="C:plasma membrane"/>
    <property type="evidence" value="ECO:0007669"/>
    <property type="project" value="TreeGrafter"/>
</dbReference>
<evidence type="ECO:0000256" key="10">
    <source>
        <dbReference type="ARBA" id="ARBA00023201"/>
    </source>
</evidence>
<evidence type="ECO:0000256" key="4">
    <source>
        <dbReference type="ARBA" id="ARBA00022461"/>
    </source>
</evidence>
<protein>
    <submittedName>
        <fullName evidence="13">Uncharacterized protein</fullName>
    </submittedName>
</protein>
<evidence type="ECO:0000256" key="5">
    <source>
        <dbReference type="ARBA" id="ARBA00022692"/>
    </source>
</evidence>
<evidence type="ECO:0000256" key="7">
    <source>
        <dbReference type="ARBA" id="ARBA00023053"/>
    </source>
</evidence>
<dbReference type="GO" id="GO:0015280">
    <property type="term" value="F:ligand-gated sodium channel activity"/>
    <property type="evidence" value="ECO:0007669"/>
    <property type="project" value="TreeGrafter"/>
</dbReference>
<evidence type="ECO:0000256" key="9">
    <source>
        <dbReference type="ARBA" id="ARBA00023136"/>
    </source>
</evidence>
<gene>
    <name evidence="13" type="ORF">DSTB1V02_LOCUS4114</name>
</gene>
<keyword evidence="7" id="KW-0915">Sodium</keyword>
<evidence type="ECO:0000256" key="12">
    <source>
        <dbReference type="RuleBase" id="RU000679"/>
    </source>
</evidence>
<keyword evidence="14" id="KW-1185">Reference proteome</keyword>
<evidence type="ECO:0000256" key="2">
    <source>
        <dbReference type="ARBA" id="ARBA00007193"/>
    </source>
</evidence>
<dbReference type="Gene3D" id="1.10.287.770">
    <property type="entry name" value="YojJ-like"/>
    <property type="match status" value="2"/>
</dbReference>
<dbReference type="PANTHER" id="PTHR11690">
    <property type="entry name" value="AMILORIDE-SENSITIVE SODIUM CHANNEL-RELATED"/>
    <property type="match status" value="1"/>
</dbReference>
<keyword evidence="5 12" id="KW-0812">Transmembrane</keyword>
<name>A0A7R9A2Z4_9CRUS</name>